<dbReference type="AlphaFoldDB" id="A0A3A2ZWQ0"/>
<accession>A0A3A2ZWQ0</accession>
<protein>
    <recommendedName>
        <fullName evidence="3">Protein kinase domain-containing protein</fullName>
    </recommendedName>
</protein>
<dbReference type="EMBL" id="MVGC01000037">
    <property type="protein sequence ID" value="RJE25817.1"/>
    <property type="molecule type" value="Genomic_DNA"/>
</dbReference>
<evidence type="ECO:0008006" key="3">
    <source>
        <dbReference type="Google" id="ProtNLM"/>
    </source>
</evidence>
<organism evidence="1 2">
    <name type="scientific">Aspergillus sclerotialis</name>
    <dbReference type="NCBI Taxonomy" id="2070753"/>
    <lineage>
        <taxon>Eukaryota</taxon>
        <taxon>Fungi</taxon>
        <taxon>Dikarya</taxon>
        <taxon>Ascomycota</taxon>
        <taxon>Pezizomycotina</taxon>
        <taxon>Eurotiomycetes</taxon>
        <taxon>Eurotiomycetidae</taxon>
        <taxon>Eurotiales</taxon>
        <taxon>Aspergillaceae</taxon>
        <taxon>Aspergillus</taxon>
        <taxon>Aspergillus subgen. Polypaecilum</taxon>
    </lineage>
</organism>
<reference evidence="2" key="1">
    <citation type="submission" date="2017-02" db="EMBL/GenBank/DDBJ databases">
        <authorList>
            <person name="Tafer H."/>
            <person name="Lopandic K."/>
        </authorList>
    </citation>
    <scope>NUCLEOTIDE SEQUENCE [LARGE SCALE GENOMIC DNA]</scope>
    <source>
        <strain evidence="2">CBS 366.77</strain>
    </source>
</reference>
<keyword evidence="2" id="KW-1185">Reference proteome</keyword>
<dbReference type="SUPFAM" id="SSF56112">
    <property type="entry name" value="Protein kinase-like (PK-like)"/>
    <property type="match status" value="1"/>
</dbReference>
<dbReference type="Proteomes" id="UP000266188">
    <property type="component" value="Unassembled WGS sequence"/>
</dbReference>
<proteinExistence type="predicted"/>
<gene>
    <name evidence="1" type="ORF">PHISCL_01863</name>
</gene>
<dbReference type="InterPro" id="IPR011009">
    <property type="entry name" value="Kinase-like_dom_sf"/>
</dbReference>
<comment type="caution">
    <text evidence="1">The sequence shown here is derived from an EMBL/GenBank/DDBJ whole genome shotgun (WGS) entry which is preliminary data.</text>
</comment>
<evidence type="ECO:0000313" key="1">
    <source>
        <dbReference type="EMBL" id="RJE25817.1"/>
    </source>
</evidence>
<evidence type="ECO:0000313" key="2">
    <source>
        <dbReference type="Proteomes" id="UP000266188"/>
    </source>
</evidence>
<sequence length="246" mass="28856">MSDTFVDSLRKEDTIYRDEAGFDDRFKINIDFAKMEFIETLKVSEASSIFYVHYYNEPRVLKVFHNNGDPGYACDRIRDLNRSPCEIRAYCSLKRSKICDAGVVPDFYGFMLEIDPANCAPHLDAFRHDTNLPCAILIEYLPKPLEMNCVTYTKERMEKAYIGIQKVHLALVEHNDPYPKNILIVPGDFERVMWIDFDVAIVYPNETYIGEKERFRIEFETEVVEGFGRLLEEDQKKRLPPNTKYY</sequence>
<name>A0A3A2ZWQ0_9EURO</name>
<dbReference type="OrthoDB" id="4185642at2759"/>